<dbReference type="CDD" id="cd00170">
    <property type="entry name" value="SEC14"/>
    <property type="match status" value="1"/>
</dbReference>
<dbReference type="AlphaFoldDB" id="A0A7S3YKX1"/>
<dbReference type="Gene3D" id="3.40.525.10">
    <property type="entry name" value="CRAL-TRIO lipid binding domain"/>
    <property type="match status" value="1"/>
</dbReference>
<dbReference type="InterPro" id="IPR036865">
    <property type="entry name" value="CRAL-TRIO_dom_sf"/>
</dbReference>
<proteinExistence type="predicted"/>
<protein>
    <recommendedName>
        <fullName evidence="1">CRAL-TRIO domain-containing protein</fullName>
    </recommendedName>
</protein>
<dbReference type="PANTHER" id="PTHR45657">
    <property type="entry name" value="CRAL-TRIO DOMAIN-CONTAINING PROTEIN YKL091C-RELATED"/>
    <property type="match status" value="1"/>
</dbReference>
<dbReference type="InterPro" id="IPR051026">
    <property type="entry name" value="PI/PC_transfer"/>
</dbReference>
<dbReference type="InterPro" id="IPR001251">
    <property type="entry name" value="CRAL-TRIO_dom"/>
</dbReference>
<dbReference type="Pfam" id="PF00650">
    <property type="entry name" value="CRAL_TRIO"/>
    <property type="match status" value="1"/>
</dbReference>
<gene>
    <name evidence="2" type="ORF">LGLO00237_LOCUS7091</name>
</gene>
<dbReference type="SUPFAM" id="SSF52087">
    <property type="entry name" value="CRAL/TRIO domain"/>
    <property type="match status" value="1"/>
</dbReference>
<dbReference type="PROSITE" id="PS50191">
    <property type="entry name" value="CRAL_TRIO"/>
    <property type="match status" value="1"/>
</dbReference>
<reference evidence="2" key="1">
    <citation type="submission" date="2021-01" db="EMBL/GenBank/DDBJ databases">
        <authorList>
            <person name="Corre E."/>
            <person name="Pelletier E."/>
            <person name="Niang G."/>
            <person name="Scheremetjew M."/>
            <person name="Finn R."/>
            <person name="Kale V."/>
            <person name="Holt S."/>
            <person name="Cochrane G."/>
            <person name="Meng A."/>
            <person name="Brown T."/>
            <person name="Cohen L."/>
        </authorList>
    </citation>
    <scope>NUCLEOTIDE SEQUENCE</scope>
    <source>
        <strain evidence="2">CCCM811</strain>
    </source>
</reference>
<accession>A0A7S3YKX1</accession>
<organism evidence="2">
    <name type="scientific">Lotharella globosa</name>
    <dbReference type="NCBI Taxonomy" id="91324"/>
    <lineage>
        <taxon>Eukaryota</taxon>
        <taxon>Sar</taxon>
        <taxon>Rhizaria</taxon>
        <taxon>Cercozoa</taxon>
        <taxon>Chlorarachniophyceae</taxon>
        <taxon>Lotharella</taxon>
    </lineage>
</organism>
<name>A0A7S3YKX1_9EUKA</name>
<sequence>MTLLDPSKYPAKRGKEEVKVIHRTKELIGKRDPTLLKRYRNDAHKISRVVMREVRPKNGYNAEKAARFYQETVEWRERFWMEHTLRHPPGKLEVVNMLVPELNYGCFDREGYPVYFLHFGLASGKQVLNRISSQEWANCHAYGLDMMELMCRSPEIFYTVKHHLPRPQLKIKKQNKNILWKITPSPLSLPSRQQTVKLGSWIDKMRVVVDFEGVSIFAIRDFMSHAKRCANMDTTYYTGLMLSTYLINVPQSLSWATALFWPFLSAGVKRKVKLFTTGFEKDLLKVIPPESLPVKYGGEREWDPIHVNSINWKAYDSQIKKTGRRDFELKRILLKSGQKHQVSLHCAAGTQVGRPVHLSSTRSMTLVGEILLRNRRDSS</sequence>
<feature type="domain" description="CRAL-TRIO" evidence="1">
    <location>
        <begin position="91"/>
        <end position="304"/>
    </location>
</feature>
<evidence type="ECO:0000313" key="2">
    <source>
        <dbReference type="EMBL" id="CAE0654813.1"/>
    </source>
</evidence>
<dbReference type="EMBL" id="HBIV01009379">
    <property type="protein sequence ID" value="CAE0654813.1"/>
    <property type="molecule type" value="Transcribed_RNA"/>
</dbReference>
<evidence type="ECO:0000259" key="1">
    <source>
        <dbReference type="PROSITE" id="PS50191"/>
    </source>
</evidence>
<dbReference type="PANTHER" id="PTHR45657:SF1">
    <property type="entry name" value="CRAL-TRIO DOMAIN-CONTAINING PROTEIN YKL091C-RELATED"/>
    <property type="match status" value="1"/>
</dbReference>